<keyword evidence="3" id="KW-1185">Reference proteome</keyword>
<dbReference type="EMBL" id="LSRX01001707">
    <property type="protein sequence ID" value="OLP77811.1"/>
    <property type="molecule type" value="Genomic_DNA"/>
</dbReference>
<proteinExistence type="predicted"/>
<organism evidence="2 3">
    <name type="scientific">Symbiodinium microadriaticum</name>
    <name type="common">Dinoflagellate</name>
    <name type="synonym">Zooxanthella microadriatica</name>
    <dbReference type="NCBI Taxonomy" id="2951"/>
    <lineage>
        <taxon>Eukaryota</taxon>
        <taxon>Sar</taxon>
        <taxon>Alveolata</taxon>
        <taxon>Dinophyceae</taxon>
        <taxon>Suessiales</taxon>
        <taxon>Symbiodiniaceae</taxon>
        <taxon>Symbiodinium</taxon>
    </lineage>
</organism>
<accession>A0A1Q9C4G3</accession>
<evidence type="ECO:0000313" key="2">
    <source>
        <dbReference type="EMBL" id="OLP77811.1"/>
    </source>
</evidence>
<evidence type="ECO:0000313" key="3">
    <source>
        <dbReference type="Proteomes" id="UP000186817"/>
    </source>
</evidence>
<protein>
    <submittedName>
        <fullName evidence="2">Uncharacterized protein</fullName>
    </submittedName>
</protein>
<evidence type="ECO:0000256" key="1">
    <source>
        <dbReference type="SAM" id="MobiDB-lite"/>
    </source>
</evidence>
<dbReference type="Proteomes" id="UP000186817">
    <property type="component" value="Unassembled WGS sequence"/>
</dbReference>
<sequence length="192" mass="22340">MNKSLLCLRYVDNRLWISEERVASLPGVRLFLSNHFYGGDILLEDEPAYDFVGFSLDIPARTIRYNRSCHFKDTNNDHNEHRRGLADALLRVLGDPDAHLVRLFLPRRKKQEYGNSKLTNLDEMSVINFAYTAETLCTALASFNMLPIDHLYDPGRCPPDEAKPKHGNSICMKKKKKQAKKQRKRRRYARLF</sequence>
<name>A0A1Q9C4G3_SYMMI</name>
<dbReference type="AlphaFoldDB" id="A0A1Q9C4G3"/>
<reference evidence="2 3" key="1">
    <citation type="submission" date="2016-02" db="EMBL/GenBank/DDBJ databases">
        <title>Genome analysis of coral dinoflagellate symbionts highlights evolutionary adaptations to a symbiotic lifestyle.</title>
        <authorList>
            <person name="Aranda M."/>
            <person name="Li Y."/>
            <person name="Liew Y.J."/>
            <person name="Baumgarten S."/>
            <person name="Simakov O."/>
            <person name="Wilson M."/>
            <person name="Piel J."/>
            <person name="Ashoor H."/>
            <person name="Bougouffa S."/>
            <person name="Bajic V.B."/>
            <person name="Ryu T."/>
            <person name="Ravasi T."/>
            <person name="Bayer T."/>
            <person name="Micklem G."/>
            <person name="Kim H."/>
            <person name="Bhak J."/>
            <person name="Lajeunesse T.C."/>
            <person name="Voolstra C.R."/>
        </authorList>
    </citation>
    <scope>NUCLEOTIDE SEQUENCE [LARGE SCALE GENOMIC DNA]</scope>
    <source>
        <strain evidence="2 3">CCMP2467</strain>
    </source>
</reference>
<feature type="compositionally biased region" description="Basic residues" evidence="1">
    <location>
        <begin position="172"/>
        <end position="192"/>
    </location>
</feature>
<feature type="region of interest" description="Disordered" evidence="1">
    <location>
        <begin position="162"/>
        <end position="192"/>
    </location>
</feature>
<comment type="caution">
    <text evidence="2">The sequence shown here is derived from an EMBL/GenBank/DDBJ whole genome shotgun (WGS) entry which is preliminary data.</text>
</comment>
<gene>
    <name evidence="2" type="ORF">AK812_SmicGene42086</name>
</gene>